<protein>
    <submittedName>
        <fullName evidence="7">FUSC family protein</fullName>
    </submittedName>
</protein>
<feature type="transmembrane region" description="Helical" evidence="5">
    <location>
        <begin position="244"/>
        <end position="261"/>
    </location>
</feature>
<evidence type="ECO:0000256" key="4">
    <source>
        <dbReference type="ARBA" id="ARBA00023136"/>
    </source>
</evidence>
<evidence type="ECO:0000313" key="7">
    <source>
        <dbReference type="EMBL" id="MCS0660282.1"/>
    </source>
</evidence>
<comment type="caution">
    <text evidence="7">The sequence shown here is derived from an EMBL/GenBank/DDBJ whole genome shotgun (WGS) entry which is preliminary data.</text>
</comment>
<evidence type="ECO:0000313" key="8">
    <source>
        <dbReference type="Proteomes" id="UP001204621"/>
    </source>
</evidence>
<feature type="domain" description="Integral membrane bound transporter" evidence="6">
    <location>
        <begin position="208"/>
        <end position="332"/>
    </location>
</feature>
<sequence>MGSTLRRPVLAAFNAACVTTLAASATLMCALALQRSAALAVLGVMLSLSLSRSELERERHGRFEAAVALPVVGLCAIGVGMLLHRWPLPGALLFTLAIALSIWLRRFGATAARIGSLAGLPFVALLVTPHLAPDPAGSVPAFMLPVLVGWLALFWVVLLHACARWAGVALPPGKPRPTALVGKAESSLWPDASTRLALQMAASLALSFAVGFAIFPERWSWIVVTAFIVASGNRGRLDVAYKSVLRVGGAAAGTLLALVLGEHAGGHGAATAVLIMAALFVGTWLRPFAYAWWALCVTIAFALLQGFTGASPAAMLWARLEEIVIGAALAVACAWLLLPVRSSGVLRRRLAVALAALSDAFDPGKEPRWVAPFVAALEVIEHMAPAFRAARVLTSRFVRVQPADWIDLLLACREPACALFEAGQAPPEVRRAIGAARQALREPEELAVSLRALQSTLAAQFASLPRQTEPAP</sequence>
<keyword evidence="3 5" id="KW-1133">Transmembrane helix</keyword>
<dbReference type="InterPro" id="IPR049453">
    <property type="entry name" value="Memb_transporter_dom"/>
</dbReference>
<dbReference type="Proteomes" id="UP001204621">
    <property type="component" value="Unassembled WGS sequence"/>
</dbReference>
<comment type="subcellular location">
    <subcellularLocation>
        <location evidence="1">Membrane</location>
        <topology evidence="1">Multi-pass membrane protein</topology>
    </subcellularLocation>
</comment>
<keyword evidence="4 5" id="KW-0472">Membrane</keyword>
<gene>
    <name evidence="7" type="ORF">NX778_19595</name>
</gene>
<dbReference type="EMBL" id="JANUGU010000008">
    <property type="protein sequence ID" value="MCS0660282.1"/>
    <property type="molecule type" value="Genomic_DNA"/>
</dbReference>
<feature type="transmembrane region" description="Helical" evidence="5">
    <location>
        <begin position="144"/>
        <end position="166"/>
    </location>
</feature>
<reference evidence="7 8" key="1">
    <citation type="submission" date="2022-08" db="EMBL/GenBank/DDBJ databases">
        <title>Reclassification of Massilia species as members of the genera Telluria, Duganella, Pseudoduganella, Mokoshia gen. nov. and Zemynaea gen. nov. using orthogonal and non-orthogonal genome-based approaches.</title>
        <authorList>
            <person name="Bowman J.P."/>
        </authorList>
    </citation>
    <scope>NUCLEOTIDE SEQUENCE [LARGE SCALE GENOMIC DNA]</scope>
    <source>
        <strain evidence="7 8">JCM 31606</strain>
    </source>
</reference>
<dbReference type="Pfam" id="PF13515">
    <property type="entry name" value="FUSC_2"/>
    <property type="match status" value="1"/>
</dbReference>
<organism evidence="7 8">
    <name type="scientific">Massilia terrae</name>
    <dbReference type="NCBI Taxonomy" id="1811224"/>
    <lineage>
        <taxon>Bacteria</taxon>
        <taxon>Pseudomonadati</taxon>
        <taxon>Pseudomonadota</taxon>
        <taxon>Betaproteobacteria</taxon>
        <taxon>Burkholderiales</taxon>
        <taxon>Oxalobacteraceae</taxon>
        <taxon>Telluria group</taxon>
        <taxon>Massilia</taxon>
    </lineage>
</organism>
<feature type="transmembrane region" description="Helical" evidence="5">
    <location>
        <begin position="88"/>
        <end position="104"/>
    </location>
</feature>
<evidence type="ECO:0000256" key="3">
    <source>
        <dbReference type="ARBA" id="ARBA00022989"/>
    </source>
</evidence>
<evidence type="ECO:0000256" key="5">
    <source>
        <dbReference type="SAM" id="Phobius"/>
    </source>
</evidence>
<evidence type="ECO:0000256" key="2">
    <source>
        <dbReference type="ARBA" id="ARBA00022692"/>
    </source>
</evidence>
<feature type="transmembrane region" description="Helical" evidence="5">
    <location>
        <begin position="111"/>
        <end position="132"/>
    </location>
</feature>
<evidence type="ECO:0000259" key="6">
    <source>
        <dbReference type="Pfam" id="PF13515"/>
    </source>
</evidence>
<keyword evidence="8" id="KW-1185">Reference proteome</keyword>
<feature type="transmembrane region" description="Helical" evidence="5">
    <location>
        <begin position="267"/>
        <end position="285"/>
    </location>
</feature>
<keyword evidence="2 5" id="KW-0812">Transmembrane</keyword>
<accession>A0ABT2D233</accession>
<feature type="transmembrane region" description="Helical" evidence="5">
    <location>
        <begin position="323"/>
        <end position="340"/>
    </location>
</feature>
<name>A0ABT2D233_9BURK</name>
<dbReference type="RefSeq" id="WP_258813478.1">
    <property type="nucleotide sequence ID" value="NZ_JANUGU010000008.1"/>
</dbReference>
<proteinExistence type="predicted"/>
<feature type="transmembrane region" description="Helical" evidence="5">
    <location>
        <begin position="292"/>
        <end position="317"/>
    </location>
</feature>
<evidence type="ECO:0000256" key="1">
    <source>
        <dbReference type="ARBA" id="ARBA00004141"/>
    </source>
</evidence>
<feature type="transmembrane region" description="Helical" evidence="5">
    <location>
        <begin position="63"/>
        <end position="82"/>
    </location>
</feature>